<proteinExistence type="predicted"/>
<gene>
    <name evidence="1" type="ORF">GDO81_014305</name>
</gene>
<name>A0AAV7B9H5_ENGPU</name>
<comment type="caution">
    <text evidence="1">The sequence shown here is derived from an EMBL/GenBank/DDBJ whole genome shotgun (WGS) entry which is preliminary data.</text>
</comment>
<keyword evidence="2" id="KW-1185">Reference proteome</keyword>
<protein>
    <submittedName>
        <fullName evidence="1">Uncharacterized protein</fullName>
    </submittedName>
</protein>
<accession>A0AAV7B9H5</accession>
<organism evidence="1 2">
    <name type="scientific">Engystomops pustulosus</name>
    <name type="common">Tungara frog</name>
    <name type="synonym">Physalaemus pustulosus</name>
    <dbReference type="NCBI Taxonomy" id="76066"/>
    <lineage>
        <taxon>Eukaryota</taxon>
        <taxon>Metazoa</taxon>
        <taxon>Chordata</taxon>
        <taxon>Craniata</taxon>
        <taxon>Vertebrata</taxon>
        <taxon>Euteleostomi</taxon>
        <taxon>Amphibia</taxon>
        <taxon>Batrachia</taxon>
        <taxon>Anura</taxon>
        <taxon>Neobatrachia</taxon>
        <taxon>Hyloidea</taxon>
        <taxon>Leptodactylidae</taxon>
        <taxon>Leiuperinae</taxon>
        <taxon>Engystomops</taxon>
    </lineage>
</organism>
<evidence type="ECO:0000313" key="2">
    <source>
        <dbReference type="Proteomes" id="UP000824782"/>
    </source>
</evidence>
<sequence length="66" mass="7803">MAGLSLPLQLIQYFITKKKVQMPEKGVEFFFLSLFIPLWHKFHLPLKSRHQSLLKRNIHDVAENLS</sequence>
<dbReference type="AlphaFoldDB" id="A0AAV7B9H5"/>
<dbReference type="EMBL" id="WNYA01000006">
    <property type="protein sequence ID" value="KAG8569225.1"/>
    <property type="molecule type" value="Genomic_DNA"/>
</dbReference>
<dbReference type="Proteomes" id="UP000824782">
    <property type="component" value="Unassembled WGS sequence"/>
</dbReference>
<evidence type="ECO:0000313" key="1">
    <source>
        <dbReference type="EMBL" id="KAG8569225.1"/>
    </source>
</evidence>
<reference evidence="1" key="1">
    <citation type="thesis" date="2020" institute="ProQuest LLC" country="789 East Eisenhower Parkway, Ann Arbor, MI, USA">
        <title>Comparative Genomics and Chromosome Evolution.</title>
        <authorList>
            <person name="Mudd A.B."/>
        </authorList>
    </citation>
    <scope>NUCLEOTIDE SEQUENCE</scope>
    <source>
        <strain evidence="1">237g6f4</strain>
        <tissue evidence="1">Blood</tissue>
    </source>
</reference>